<reference evidence="2 3" key="1">
    <citation type="submission" date="2016-03" db="EMBL/GenBank/DDBJ databases">
        <title>Trachymyrmex septentrionalis WGS genome.</title>
        <authorList>
            <person name="Nygaard S."/>
            <person name="Hu H."/>
            <person name="Boomsma J."/>
            <person name="Zhang G."/>
        </authorList>
    </citation>
    <scope>NUCLEOTIDE SEQUENCE [LARGE SCALE GENOMIC DNA]</scope>
    <source>
        <strain evidence="2">Tsep2-gDNA-1</strain>
        <tissue evidence="2">Whole body</tissue>
    </source>
</reference>
<organism evidence="2 3">
    <name type="scientific">Trachymyrmex septentrionalis</name>
    <dbReference type="NCBI Taxonomy" id="34720"/>
    <lineage>
        <taxon>Eukaryota</taxon>
        <taxon>Metazoa</taxon>
        <taxon>Ecdysozoa</taxon>
        <taxon>Arthropoda</taxon>
        <taxon>Hexapoda</taxon>
        <taxon>Insecta</taxon>
        <taxon>Pterygota</taxon>
        <taxon>Neoptera</taxon>
        <taxon>Endopterygota</taxon>
        <taxon>Hymenoptera</taxon>
        <taxon>Apocrita</taxon>
        <taxon>Aculeata</taxon>
        <taxon>Formicoidea</taxon>
        <taxon>Formicidae</taxon>
        <taxon>Myrmicinae</taxon>
        <taxon>Trachymyrmex</taxon>
    </lineage>
</organism>
<evidence type="ECO:0000313" key="3">
    <source>
        <dbReference type="Proteomes" id="UP000078541"/>
    </source>
</evidence>
<gene>
    <name evidence="2" type="ORF">ALC56_02850</name>
</gene>
<keyword evidence="3" id="KW-1185">Reference proteome</keyword>
<dbReference type="EMBL" id="KQ981319">
    <property type="protein sequence ID" value="KYN42721.1"/>
    <property type="molecule type" value="Genomic_DNA"/>
</dbReference>
<dbReference type="AlphaFoldDB" id="A0A151K090"/>
<feature type="compositionally biased region" description="Basic residues" evidence="1">
    <location>
        <begin position="43"/>
        <end position="55"/>
    </location>
</feature>
<proteinExistence type="predicted"/>
<name>A0A151K090_9HYME</name>
<feature type="region of interest" description="Disordered" evidence="1">
    <location>
        <begin position="43"/>
        <end position="63"/>
    </location>
</feature>
<accession>A0A151K090</accession>
<sequence>MILFINKKIRKKTGSPSVITDHCTNYNHNFNWNDVKILNRQHVPVKHRRSPRHRQRDPNAERRKYYSASIGRSIARLLNRDATVNVETRNALLSRTCRHLDGLPIEMTVESVSKRWNSVMTDNRLHHNHEFDWDNVAILDSKCNYKKRLMSEMIHIKRQKNDLNLHTDIEFLDKTYMPF</sequence>
<protein>
    <submittedName>
        <fullName evidence="2">Uncharacterized protein</fullName>
    </submittedName>
</protein>
<dbReference type="Proteomes" id="UP000078541">
    <property type="component" value="Unassembled WGS sequence"/>
</dbReference>
<evidence type="ECO:0000256" key="1">
    <source>
        <dbReference type="SAM" id="MobiDB-lite"/>
    </source>
</evidence>
<evidence type="ECO:0000313" key="2">
    <source>
        <dbReference type="EMBL" id="KYN42721.1"/>
    </source>
</evidence>